<keyword evidence="5 6" id="KW-0012">Acyltransferase</keyword>
<dbReference type="Gene3D" id="2.160.10.10">
    <property type="entry name" value="Hexapeptide repeat proteins"/>
    <property type="match status" value="1"/>
</dbReference>
<dbReference type="CDD" id="cd03351">
    <property type="entry name" value="LbH_UDP-GlcNAc_AT"/>
    <property type="match status" value="1"/>
</dbReference>
<evidence type="ECO:0000256" key="1">
    <source>
        <dbReference type="ARBA" id="ARBA00022516"/>
    </source>
</evidence>
<name>C6XDL9_METGS</name>
<dbReference type="HAMAP" id="MF_00387">
    <property type="entry name" value="LpxA"/>
    <property type="match status" value="1"/>
</dbReference>
<proteinExistence type="inferred from homology"/>
<evidence type="ECO:0000259" key="7">
    <source>
        <dbReference type="Pfam" id="PF13720"/>
    </source>
</evidence>
<dbReference type="Proteomes" id="UP000002743">
    <property type="component" value="Chromosome"/>
</dbReference>
<dbReference type="PIRSF" id="PIRSF000456">
    <property type="entry name" value="UDP-GlcNAc_acltr"/>
    <property type="match status" value="1"/>
</dbReference>
<reference evidence="9" key="1">
    <citation type="submission" date="2009-07" db="EMBL/GenBank/DDBJ databases">
        <title>Complete sequence of chromosome of Methylovorus sp. SIP3-4.</title>
        <authorList>
            <person name="Lucas S."/>
            <person name="Copeland A."/>
            <person name="Lapidus A."/>
            <person name="Glavina del Rio T."/>
            <person name="Tice H."/>
            <person name="Bruce D."/>
            <person name="Goodwin L."/>
            <person name="Pitluck S."/>
            <person name="Clum A."/>
            <person name="Larimer F."/>
            <person name="Land M."/>
            <person name="Hauser L."/>
            <person name="Kyrpides N."/>
            <person name="Mikhailova N."/>
            <person name="Kayluzhnaya M."/>
            <person name="Chistoserdova L."/>
        </authorList>
    </citation>
    <scope>NUCLEOTIDE SEQUENCE [LARGE SCALE GENOMIC DNA]</scope>
    <source>
        <strain evidence="9">SIP3-4</strain>
    </source>
</reference>
<protein>
    <recommendedName>
        <fullName evidence="6">Acyl-[acyl-carrier-protein]--UDP-N-acetylglucosamine O-acyltransferase</fullName>
        <shortName evidence="6">UDP-N-acetylglucosamine acyltransferase</shortName>
        <ecNumber evidence="6">2.3.1.129</ecNumber>
    </recommendedName>
</protein>
<comment type="catalytic activity">
    <reaction evidence="6">
        <text>a (3R)-hydroxyacyl-[ACP] + UDP-N-acetyl-alpha-D-glucosamine = a UDP-3-O-[(3R)-3-hydroxyacyl]-N-acetyl-alpha-D-glucosamine + holo-[ACP]</text>
        <dbReference type="Rhea" id="RHEA:67812"/>
        <dbReference type="Rhea" id="RHEA-COMP:9685"/>
        <dbReference type="Rhea" id="RHEA-COMP:9945"/>
        <dbReference type="ChEBI" id="CHEBI:57705"/>
        <dbReference type="ChEBI" id="CHEBI:64479"/>
        <dbReference type="ChEBI" id="CHEBI:78827"/>
        <dbReference type="ChEBI" id="CHEBI:173225"/>
        <dbReference type="EC" id="2.3.1.129"/>
    </reaction>
</comment>
<dbReference type="InterPro" id="IPR029098">
    <property type="entry name" value="Acetyltransf_C"/>
</dbReference>
<organism evidence="8 9">
    <name type="scientific">Methylovorus glucosotrophus (strain SIP3-4)</name>
    <dbReference type="NCBI Taxonomy" id="582744"/>
    <lineage>
        <taxon>Bacteria</taxon>
        <taxon>Pseudomonadati</taxon>
        <taxon>Pseudomonadota</taxon>
        <taxon>Betaproteobacteria</taxon>
        <taxon>Nitrosomonadales</taxon>
        <taxon>Methylophilaceae</taxon>
        <taxon>Methylovorus</taxon>
    </lineage>
</organism>
<dbReference type="SUPFAM" id="SSF51161">
    <property type="entry name" value="Trimeric LpxA-like enzymes"/>
    <property type="match status" value="1"/>
</dbReference>
<dbReference type="UniPathway" id="UPA00359">
    <property type="reaction ID" value="UER00477"/>
</dbReference>
<comment type="function">
    <text evidence="6">Involved in the biosynthesis of lipid A, a phosphorylated glycolipid that anchors the lipopolysaccharide to the outer membrane of the cell.</text>
</comment>
<dbReference type="OrthoDB" id="9807278at2"/>
<dbReference type="InterPro" id="IPR037157">
    <property type="entry name" value="Acetyltransf_C_sf"/>
</dbReference>
<sequence length="261" mass="28576">MTSQVKIHPTAIIDPRAELDSTVEVGAYTSIGPDVQIGPGTRVGNNVVIAGPTTIGKNNHLFHFSSLGEAPQDKKYRDEPTRLEIGDNNTIREFCTLNRGTVQDKGVTRIGNDNWIMAYVHIAHDCQVGNHTILANNSSLAGHVDMFDHAILGGFTLVHQFCKIGSHVMTAVGTVVFKDIPPYVTAAGYDAKPHGINAEGLKRRGFSADSITRIKRAYKTLYRQGLTLEEAKEQLALQLADCQELDILLDFLNISTRGIVR</sequence>
<evidence type="ECO:0000313" key="8">
    <source>
        <dbReference type="EMBL" id="ACT50644.1"/>
    </source>
</evidence>
<dbReference type="eggNOG" id="COG1043">
    <property type="taxonomic scope" value="Bacteria"/>
</dbReference>
<comment type="pathway">
    <text evidence="6">Glycolipid biosynthesis; lipid IV(A) biosynthesis; lipid IV(A) from (3R)-3-hydroxytetradecanoyl-[acyl-carrier-protein] and UDP-N-acetyl-alpha-D-glucosamine: step 1/6.</text>
</comment>
<dbReference type="InterPro" id="IPR011004">
    <property type="entry name" value="Trimer_LpxA-like_sf"/>
</dbReference>
<evidence type="ECO:0000313" key="9">
    <source>
        <dbReference type="Proteomes" id="UP000002743"/>
    </source>
</evidence>
<evidence type="ECO:0000256" key="6">
    <source>
        <dbReference type="HAMAP-Rule" id="MF_00387"/>
    </source>
</evidence>
<dbReference type="STRING" id="582744.Msip34_1399"/>
<comment type="subcellular location">
    <subcellularLocation>
        <location evidence="6">Cytoplasm</location>
    </subcellularLocation>
</comment>
<dbReference type="KEGG" id="mei:Msip34_1399"/>
<gene>
    <name evidence="6" type="primary">lpxA</name>
    <name evidence="8" type="ordered locus">Msip34_1399</name>
</gene>
<dbReference type="GO" id="GO:0009245">
    <property type="term" value="P:lipid A biosynthetic process"/>
    <property type="evidence" value="ECO:0007669"/>
    <property type="project" value="UniProtKB-UniRule"/>
</dbReference>
<dbReference type="Pfam" id="PF13720">
    <property type="entry name" value="Acetyltransf_11"/>
    <property type="match status" value="1"/>
</dbReference>
<evidence type="ECO:0000256" key="3">
    <source>
        <dbReference type="ARBA" id="ARBA00022679"/>
    </source>
</evidence>
<dbReference type="NCBIfam" id="NF003657">
    <property type="entry name" value="PRK05289.1"/>
    <property type="match status" value="1"/>
</dbReference>
<keyword evidence="1 6" id="KW-0444">Lipid biosynthesis</keyword>
<keyword evidence="2 6" id="KW-0441">Lipid A biosynthesis</keyword>
<dbReference type="InterPro" id="IPR010137">
    <property type="entry name" value="Lipid_A_LpxA"/>
</dbReference>
<evidence type="ECO:0000256" key="2">
    <source>
        <dbReference type="ARBA" id="ARBA00022556"/>
    </source>
</evidence>
<dbReference type="GO" id="GO:0008780">
    <property type="term" value="F:acyl-[acyl-carrier-protein]-UDP-N-acetylglucosamine O-acyltransferase activity"/>
    <property type="evidence" value="ECO:0007669"/>
    <property type="project" value="UniProtKB-UniRule"/>
</dbReference>
<comment type="similarity">
    <text evidence="6">Belongs to the transferase hexapeptide repeat family. LpxA subfamily.</text>
</comment>
<dbReference type="HOGENOM" id="CLU_061249_0_0_4"/>
<keyword evidence="6" id="KW-0677">Repeat</keyword>
<dbReference type="EC" id="2.3.1.129" evidence="6"/>
<keyword evidence="3 6" id="KW-0808">Transferase</keyword>
<keyword evidence="6" id="KW-0963">Cytoplasm</keyword>
<keyword evidence="4 6" id="KW-0443">Lipid metabolism</keyword>
<dbReference type="RefSeq" id="WP_015830104.1">
    <property type="nucleotide sequence ID" value="NC_012969.1"/>
</dbReference>
<feature type="domain" description="UDP N-acetylglucosamine O-acyltransferase C-terminal" evidence="7">
    <location>
        <begin position="179"/>
        <end position="260"/>
    </location>
</feature>
<accession>C6XDL9</accession>
<dbReference type="PANTHER" id="PTHR43480">
    <property type="entry name" value="ACYL-[ACYL-CARRIER-PROTEIN]--UDP-N-ACETYLGLUCOSAMINE O-ACYLTRANSFERASE"/>
    <property type="match status" value="1"/>
</dbReference>
<dbReference type="InterPro" id="IPR001451">
    <property type="entry name" value="Hexapep"/>
</dbReference>
<dbReference type="Pfam" id="PF00132">
    <property type="entry name" value="Hexapep"/>
    <property type="match status" value="1"/>
</dbReference>
<comment type="subunit">
    <text evidence="6">Homotrimer.</text>
</comment>
<reference evidence="8 9" key="2">
    <citation type="journal article" date="2011" name="J. Bacteriol.">
        <title>Genomes of three methylotrophs from a single niche uncover genetic and metabolic divergence of Methylophilaceae.</title>
        <authorList>
            <person name="Lapidus A."/>
            <person name="Clum A."/>
            <person name="Labutti K."/>
            <person name="Kaluzhnaya M.G."/>
            <person name="Lim S."/>
            <person name="Beck D.A."/>
            <person name="Glavina Del Rio T."/>
            <person name="Nolan M."/>
            <person name="Mavromatis K."/>
            <person name="Huntemann M."/>
            <person name="Lucas S."/>
            <person name="Lidstrom M.E."/>
            <person name="Ivanova N."/>
            <person name="Chistoserdova L."/>
        </authorList>
    </citation>
    <scope>NUCLEOTIDE SEQUENCE [LARGE SCALE GENOMIC DNA]</scope>
    <source>
        <strain evidence="8 9">SIP3-4</strain>
    </source>
</reference>
<keyword evidence="9" id="KW-1185">Reference proteome</keyword>
<evidence type="ECO:0000256" key="4">
    <source>
        <dbReference type="ARBA" id="ARBA00023098"/>
    </source>
</evidence>
<evidence type="ECO:0000256" key="5">
    <source>
        <dbReference type="ARBA" id="ARBA00023315"/>
    </source>
</evidence>
<dbReference type="GO" id="GO:0005737">
    <property type="term" value="C:cytoplasm"/>
    <property type="evidence" value="ECO:0007669"/>
    <property type="project" value="UniProtKB-SubCell"/>
</dbReference>
<dbReference type="PANTHER" id="PTHR43480:SF1">
    <property type="entry name" value="ACYL-[ACYL-CARRIER-PROTEIN]--UDP-N-ACETYLGLUCOSAMINE O-ACYLTRANSFERASE, MITOCHONDRIAL-RELATED"/>
    <property type="match status" value="1"/>
</dbReference>
<dbReference type="NCBIfam" id="TIGR01852">
    <property type="entry name" value="lipid_A_lpxA"/>
    <property type="match status" value="1"/>
</dbReference>
<dbReference type="GO" id="GO:0016020">
    <property type="term" value="C:membrane"/>
    <property type="evidence" value="ECO:0007669"/>
    <property type="project" value="GOC"/>
</dbReference>
<dbReference type="AlphaFoldDB" id="C6XDL9"/>
<dbReference type="Gene3D" id="1.20.1180.10">
    <property type="entry name" value="Udp N-acetylglucosamine O-acyltransferase, C-terminal domain"/>
    <property type="match status" value="1"/>
</dbReference>
<dbReference type="EMBL" id="CP001674">
    <property type="protein sequence ID" value="ACT50644.1"/>
    <property type="molecule type" value="Genomic_DNA"/>
</dbReference>